<dbReference type="EMBL" id="KQ435710">
    <property type="protein sequence ID" value="KOX79888.1"/>
    <property type="molecule type" value="Genomic_DNA"/>
</dbReference>
<evidence type="ECO:0000313" key="2">
    <source>
        <dbReference type="Proteomes" id="UP000053105"/>
    </source>
</evidence>
<evidence type="ECO:0000313" key="1">
    <source>
        <dbReference type="EMBL" id="KOX79888.1"/>
    </source>
</evidence>
<name>A0A0N0BK00_9HYME</name>
<keyword evidence="2" id="KW-1185">Reference proteome</keyword>
<dbReference type="Proteomes" id="UP000053105">
    <property type="component" value="Unassembled WGS sequence"/>
</dbReference>
<protein>
    <submittedName>
        <fullName evidence="1">Uncharacterized protein</fullName>
    </submittedName>
</protein>
<accession>A0A0N0BK00</accession>
<sequence length="56" mass="6585">METECRKRMSCGEKREGGDPGIFKRFKYNDNDMPTFTEENASHEFYRNKTVTSLCV</sequence>
<dbReference type="AlphaFoldDB" id="A0A0N0BK00"/>
<organism evidence="1 2">
    <name type="scientific">Melipona quadrifasciata</name>
    <dbReference type="NCBI Taxonomy" id="166423"/>
    <lineage>
        <taxon>Eukaryota</taxon>
        <taxon>Metazoa</taxon>
        <taxon>Ecdysozoa</taxon>
        <taxon>Arthropoda</taxon>
        <taxon>Hexapoda</taxon>
        <taxon>Insecta</taxon>
        <taxon>Pterygota</taxon>
        <taxon>Neoptera</taxon>
        <taxon>Endopterygota</taxon>
        <taxon>Hymenoptera</taxon>
        <taxon>Apocrita</taxon>
        <taxon>Aculeata</taxon>
        <taxon>Apoidea</taxon>
        <taxon>Anthophila</taxon>
        <taxon>Apidae</taxon>
        <taxon>Melipona</taxon>
    </lineage>
</organism>
<reference evidence="1 2" key="1">
    <citation type="submission" date="2015-07" db="EMBL/GenBank/DDBJ databases">
        <title>The genome of Melipona quadrifasciata.</title>
        <authorList>
            <person name="Pan H."/>
            <person name="Kapheim K."/>
        </authorList>
    </citation>
    <scope>NUCLEOTIDE SEQUENCE [LARGE SCALE GENOMIC DNA]</scope>
    <source>
        <strain evidence="1">0111107301</strain>
        <tissue evidence="1">Whole body</tissue>
    </source>
</reference>
<proteinExistence type="predicted"/>
<gene>
    <name evidence="1" type="ORF">WN51_11499</name>
</gene>